<name>A0AB73FS59_9BURK</name>
<dbReference type="PANTHER" id="PTHR11070:SF2">
    <property type="entry name" value="ATP-DEPENDENT DNA HELICASE SRS2"/>
    <property type="match status" value="1"/>
</dbReference>
<evidence type="ECO:0000256" key="1">
    <source>
        <dbReference type="ARBA" id="ARBA00022741"/>
    </source>
</evidence>
<organism evidence="8 9">
    <name type="scientific">Burkholderia ubonensis</name>
    <dbReference type="NCBI Taxonomy" id="101571"/>
    <lineage>
        <taxon>Bacteria</taxon>
        <taxon>Pseudomonadati</taxon>
        <taxon>Pseudomonadota</taxon>
        <taxon>Betaproteobacteria</taxon>
        <taxon>Burkholderiales</taxon>
        <taxon>Burkholderiaceae</taxon>
        <taxon>Burkholderia</taxon>
        <taxon>Burkholderia cepacia complex</taxon>
    </lineage>
</organism>
<evidence type="ECO:0000256" key="3">
    <source>
        <dbReference type="ARBA" id="ARBA00022806"/>
    </source>
</evidence>
<dbReference type="SUPFAM" id="SSF52540">
    <property type="entry name" value="P-loop containing nucleoside triphosphate hydrolases"/>
    <property type="match status" value="1"/>
</dbReference>
<evidence type="ECO:0000259" key="6">
    <source>
        <dbReference type="Pfam" id="PF00580"/>
    </source>
</evidence>
<dbReference type="GO" id="GO:0016787">
    <property type="term" value="F:hydrolase activity"/>
    <property type="evidence" value="ECO:0007669"/>
    <property type="project" value="UniProtKB-KW"/>
</dbReference>
<dbReference type="Pfam" id="PF13538">
    <property type="entry name" value="UvrD_C_2"/>
    <property type="match status" value="1"/>
</dbReference>
<dbReference type="Gene3D" id="3.40.50.300">
    <property type="entry name" value="P-loop containing nucleotide triphosphate hydrolases"/>
    <property type="match status" value="2"/>
</dbReference>
<dbReference type="Pfam" id="PF00580">
    <property type="entry name" value="UvrD-helicase"/>
    <property type="match status" value="1"/>
</dbReference>
<dbReference type="GO" id="GO:0043138">
    <property type="term" value="F:3'-5' DNA helicase activity"/>
    <property type="evidence" value="ECO:0007669"/>
    <property type="project" value="TreeGrafter"/>
</dbReference>
<keyword evidence="4" id="KW-0067">ATP-binding</keyword>
<dbReference type="GO" id="GO:0000725">
    <property type="term" value="P:recombinational repair"/>
    <property type="evidence" value="ECO:0007669"/>
    <property type="project" value="TreeGrafter"/>
</dbReference>
<dbReference type="CDD" id="cd18809">
    <property type="entry name" value="SF1_C_RecD"/>
    <property type="match status" value="1"/>
</dbReference>
<proteinExistence type="predicted"/>
<sequence length="425" mass="47185">MVAKVYHRALDLPPDIHAWSIDRGPDCYADLARRVRLLLDRSTALTGALAERYPVIVCDEHQDASNDQQGVVDALSRAGARLRFFGDPMQAIFATGVEREALQLQWRRLVDEADSFERLDTAHRWNNGSPELGAWVLEQRECLSAGGLVDLRGRLPQGLHVLRGDNQAQRYGAFQLDAASRKPIDSLVRNSPNLLILTPHTATVLGLNAFFGWRIRIWEGYTRDALSDLLANCRRASGNPVALGKAMCAFLEAVGKGFSATAYGNRLVEELKTRCARPSRGKPAEIQSIARLILQNPSHVGVGAGLELIHQLMQTSANFRDIRIDLRREFAEARQIQTDPDINTVVTRLAHQRGAWNGQLPSQAISTIHKSKGLETRRAMLVPCDASNLVANEKNRCLLYVALSRACERLTIVVPRSNPSPLFKL</sequence>
<evidence type="ECO:0000256" key="4">
    <source>
        <dbReference type="ARBA" id="ARBA00022840"/>
    </source>
</evidence>
<evidence type="ECO:0000256" key="5">
    <source>
        <dbReference type="ARBA" id="ARBA00034923"/>
    </source>
</evidence>
<keyword evidence="3" id="KW-0347">Helicase</keyword>
<feature type="domain" description="UvrD-like helicase C-terminal" evidence="7">
    <location>
        <begin position="365"/>
        <end position="413"/>
    </location>
</feature>
<dbReference type="InterPro" id="IPR000212">
    <property type="entry name" value="DNA_helicase_UvrD/REP"/>
</dbReference>
<keyword evidence="2" id="KW-0378">Hydrolase</keyword>
<dbReference type="InterPro" id="IPR027785">
    <property type="entry name" value="UvrD-like_helicase_C"/>
</dbReference>
<evidence type="ECO:0000256" key="2">
    <source>
        <dbReference type="ARBA" id="ARBA00022801"/>
    </source>
</evidence>
<dbReference type="InterPro" id="IPR027417">
    <property type="entry name" value="P-loop_NTPase"/>
</dbReference>
<dbReference type="GO" id="GO:0003677">
    <property type="term" value="F:DNA binding"/>
    <property type="evidence" value="ECO:0007669"/>
    <property type="project" value="InterPro"/>
</dbReference>
<dbReference type="InterPro" id="IPR014016">
    <property type="entry name" value="UvrD-like_ATP-bd"/>
</dbReference>
<dbReference type="PANTHER" id="PTHR11070">
    <property type="entry name" value="UVRD / RECB / PCRA DNA HELICASE FAMILY MEMBER"/>
    <property type="match status" value="1"/>
</dbReference>
<reference evidence="8 9" key="1">
    <citation type="submission" date="2015-11" db="EMBL/GenBank/DDBJ databases">
        <title>Expanding the genomic diversity of Burkholderia species for the development of highly accurate diagnostics.</title>
        <authorList>
            <person name="Sahl J."/>
            <person name="Keim P."/>
            <person name="Wagner D."/>
        </authorList>
    </citation>
    <scope>NUCLEOTIDE SEQUENCE [LARGE SCALE GENOMIC DNA]</scope>
    <source>
        <strain evidence="8 9">MSMB2058</strain>
    </source>
</reference>
<accession>A0AB73FS59</accession>
<evidence type="ECO:0000313" key="8">
    <source>
        <dbReference type="EMBL" id="KVM21116.1"/>
    </source>
</evidence>
<gene>
    <name evidence="8" type="ORF">WJ53_00235</name>
</gene>
<comment type="caution">
    <text evidence="8">The sequence shown here is derived from an EMBL/GenBank/DDBJ whole genome shotgun (WGS) entry which is preliminary data.</text>
</comment>
<feature type="domain" description="UvrD-like helicase ATP-binding" evidence="6">
    <location>
        <begin position="28"/>
        <end position="94"/>
    </location>
</feature>
<dbReference type="EMBL" id="LOZE01000133">
    <property type="protein sequence ID" value="KVM21116.1"/>
    <property type="molecule type" value="Genomic_DNA"/>
</dbReference>
<dbReference type="Proteomes" id="UP000061665">
    <property type="component" value="Unassembled WGS sequence"/>
</dbReference>
<evidence type="ECO:0000259" key="7">
    <source>
        <dbReference type="Pfam" id="PF13538"/>
    </source>
</evidence>
<protein>
    <recommendedName>
        <fullName evidence="5">DNA 3'-5' helicase II</fullName>
    </recommendedName>
</protein>
<dbReference type="AlphaFoldDB" id="A0AB73FS59"/>
<dbReference type="GO" id="GO:0005524">
    <property type="term" value="F:ATP binding"/>
    <property type="evidence" value="ECO:0007669"/>
    <property type="project" value="UniProtKB-KW"/>
</dbReference>
<evidence type="ECO:0000313" key="9">
    <source>
        <dbReference type="Proteomes" id="UP000061665"/>
    </source>
</evidence>
<keyword evidence="1" id="KW-0547">Nucleotide-binding</keyword>